<keyword evidence="3" id="KW-0805">Transcription regulation</keyword>
<dbReference type="CDD" id="cd00383">
    <property type="entry name" value="trans_reg_C"/>
    <property type="match status" value="1"/>
</dbReference>
<organism evidence="10 11">
    <name type="scientific">Lentzea alba</name>
    <dbReference type="NCBI Taxonomy" id="2714351"/>
    <lineage>
        <taxon>Bacteria</taxon>
        <taxon>Bacillati</taxon>
        <taxon>Actinomycetota</taxon>
        <taxon>Actinomycetes</taxon>
        <taxon>Pseudonocardiales</taxon>
        <taxon>Pseudonocardiaceae</taxon>
        <taxon>Lentzea</taxon>
    </lineage>
</organism>
<dbReference type="GO" id="GO:0006355">
    <property type="term" value="P:regulation of DNA-templated transcription"/>
    <property type="evidence" value="ECO:0007669"/>
    <property type="project" value="InterPro"/>
</dbReference>
<dbReference type="InterPro" id="IPR036388">
    <property type="entry name" value="WH-like_DNA-bd_sf"/>
</dbReference>
<evidence type="ECO:0000313" key="10">
    <source>
        <dbReference type="EMBL" id="NGY64216.1"/>
    </source>
</evidence>
<dbReference type="InterPro" id="IPR039420">
    <property type="entry name" value="WalR-like"/>
</dbReference>
<comment type="caution">
    <text evidence="6">Lacks conserved residue(s) required for the propagation of feature annotation.</text>
</comment>
<evidence type="ECO:0000256" key="6">
    <source>
        <dbReference type="PROSITE-ProRule" id="PRU00169"/>
    </source>
</evidence>
<evidence type="ECO:0000256" key="3">
    <source>
        <dbReference type="ARBA" id="ARBA00023015"/>
    </source>
</evidence>
<dbReference type="EMBL" id="JAAMPJ010000012">
    <property type="protein sequence ID" value="NGY64216.1"/>
    <property type="molecule type" value="Genomic_DNA"/>
</dbReference>
<reference evidence="10 11" key="1">
    <citation type="submission" date="2020-03" db="EMBL/GenBank/DDBJ databases">
        <title>Isolation and identification of active actinomycetes.</title>
        <authorList>
            <person name="Sun X."/>
        </authorList>
    </citation>
    <scope>NUCLEOTIDE SEQUENCE [LARGE SCALE GENOMIC DNA]</scope>
    <source>
        <strain evidence="10 11">NEAU-D13</strain>
    </source>
</reference>
<evidence type="ECO:0000259" key="8">
    <source>
        <dbReference type="PROSITE" id="PS50110"/>
    </source>
</evidence>
<evidence type="ECO:0000256" key="4">
    <source>
        <dbReference type="ARBA" id="ARBA00023125"/>
    </source>
</evidence>
<keyword evidence="5" id="KW-0804">Transcription</keyword>
<dbReference type="PROSITE" id="PS51755">
    <property type="entry name" value="OMPR_PHOB"/>
    <property type="match status" value="1"/>
</dbReference>
<feature type="DNA-binding region" description="OmpR/PhoB-type" evidence="7">
    <location>
        <begin position="128"/>
        <end position="225"/>
    </location>
</feature>
<keyword evidence="11" id="KW-1185">Reference proteome</keyword>
<dbReference type="RefSeq" id="WP_166053030.1">
    <property type="nucleotide sequence ID" value="NZ_JAAMPJ010000012.1"/>
</dbReference>
<dbReference type="AlphaFoldDB" id="A0A7C9VYV2"/>
<keyword evidence="2" id="KW-0902">Two-component regulatory system</keyword>
<evidence type="ECO:0000256" key="7">
    <source>
        <dbReference type="PROSITE-ProRule" id="PRU01091"/>
    </source>
</evidence>
<dbReference type="Gene3D" id="3.40.50.2300">
    <property type="match status" value="1"/>
</dbReference>
<feature type="domain" description="OmpR/PhoB-type" evidence="9">
    <location>
        <begin position="128"/>
        <end position="225"/>
    </location>
</feature>
<dbReference type="Proteomes" id="UP000481360">
    <property type="component" value="Unassembled WGS sequence"/>
</dbReference>
<feature type="domain" description="Response regulatory" evidence="8">
    <location>
        <begin position="11"/>
        <end position="119"/>
    </location>
</feature>
<dbReference type="GO" id="GO:0032993">
    <property type="term" value="C:protein-DNA complex"/>
    <property type="evidence" value="ECO:0007669"/>
    <property type="project" value="TreeGrafter"/>
</dbReference>
<dbReference type="GO" id="GO:0005829">
    <property type="term" value="C:cytosol"/>
    <property type="evidence" value="ECO:0007669"/>
    <property type="project" value="TreeGrafter"/>
</dbReference>
<sequence length="230" mass="25200">MQVSSKAVSLRVLVAHDPGIAVRSTGYFLRSAGMQVRSVSLEEVTPNEIRADRPDVVLLAGRPDARSVAVARDLRDEAERPGIMFVAEGGEPAELCLADDYVPVDCTPAELVLRVEVLAARRALTSAATPLRAGRIWMERDTWQARVDGRPVLLTVTEFELLHLLASNPGQVVAKRTILDRVWEHGFGGSTNVVETYVSRLRLKLSDTRHSIIKTVRGIGYVLPVDELAA</sequence>
<dbReference type="PROSITE" id="PS50110">
    <property type="entry name" value="RESPONSE_REGULATORY"/>
    <property type="match status" value="1"/>
</dbReference>
<gene>
    <name evidence="10" type="ORF">G7043_35420</name>
</gene>
<evidence type="ECO:0000256" key="2">
    <source>
        <dbReference type="ARBA" id="ARBA00023012"/>
    </source>
</evidence>
<name>A0A7C9VYV2_9PSEU</name>
<evidence type="ECO:0000256" key="5">
    <source>
        <dbReference type="ARBA" id="ARBA00023163"/>
    </source>
</evidence>
<keyword evidence="4 7" id="KW-0238">DNA-binding</keyword>
<dbReference type="InterPro" id="IPR001789">
    <property type="entry name" value="Sig_transdc_resp-reg_receiver"/>
</dbReference>
<evidence type="ECO:0000256" key="1">
    <source>
        <dbReference type="ARBA" id="ARBA00022553"/>
    </source>
</evidence>
<dbReference type="SUPFAM" id="SSF46894">
    <property type="entry name" value="C-terminal effector domain of the bipartite response regulators"/>
    <property type="match status" value="1"/>
</dbReference>
<evidence type="ECO:0000259" key="9">
    <source>
        <dbReference type="PROSITE" id="PS51755"/>
    </source>
</evidence>
<dbReference type="InterPro" id="IPR016032">
    <property type="entry name" value="Sig_transdc_resp-reg_C-effctor"/>
</dbReference>
<dbReference type="SUPFAM" id="SSF52172">
    <property type="entry name" value="CheY-like"/>
    <property type="match status" value="1"/>
</dbReference>
<dbReference type="PANTHER" id="PTHR48111:SF1">
    <property type="entry name" value="TWO-COMPONENT RESPONSE REGULATOR ORR33"/>
    <property type="match status" value="1"/>
</dbReference>
<proteinExistence type="predicted"/>
<protein>
    <submittedName>
        <fullName evidence="10">Response regulator transcription factor</fullName>
    </submittedName>
</protein>
<dbReference type="InterPro" id="IPR011006">
    <property type="entry name" value="CheY-like_superfamily"/>
</dbReference>
<dbReference type="Gene3D" id="1.10.10.10">
    <property type="entry name" value="Winged helix-like DNA-binding domain superfamily/Winged helix DNA-binding domain"/>
    <property type="match status" value="1"/>
</dbReference>
<dbReference type="PANTHER" id="PTHR48111">
    <property type="entry name" value="REGULATOR OF RPOS"/>
    <property type="match status" value="1"/>
</dbReference>
<dbReference type="InterPro" id="IPR001867">
    <property type="entry name" value="OmpR/PhoB-type_DNA-bd"/>
</dbReference>
<comment type="caution">
    <text evidence="10">The sequence shown here is derived from an EMBL/GenBank/DDBJ whole genome shotgun (WGS) entry which is preliminary data.</text>
</comment>
<dbReference type="SMART" id="SM00862">
    <property type="entry name" value="Trans_reg_C"/>
    <property type="match status" value="1"/>
</dbReference>
<keyword evidence="1" id="KW-0597">Phosphoprotein</keyword>
<dbReference type="Pfam" id="PF00486">
    <property type="entry name" value="Trans_reg_C"/>
    <property type="match status" value="1"/>
</dbReference>
<accession>A0A7C9VYV2</accession>
<dbReference type="GO" id="GO:0000156">
    <property type="term" value="F:phosphorelay response regulator activity"/>
    <property type="evidence" value="ECO:0007669"/>
    <property type="project" value="TreeGrafter"/>
</dbReference>
<dbReference type="GO" id="GO:0000976">
    <property type="term" value="F:transcription cis-regulatory region binding"/>
    <property type="evidence" value="ECO:0007669"/>
    <property type="project" value="TreeGrafter"/>
</dbReference>
<evidence type="ECO:0000313" key="11">
    <source>
        <dbReference type="Proteomes" id="UP000481360"/>
    </source>
</evidence>